<dbReference type="SUPFAM" id="SSF48317">
    <property type="entry name" value="Acid phosphatase/Vanadium-dependent haloperoxidase"/>
    <property type="match status" value="1"/>
</dbReference>
<dbReference type="CDD" id="cd03386">
    <property type="entry name" value="PAP2_Aur1_like"/>
    <property type="match status" value="1"/>
</dbReference>
<feature type="transmembrane region" description="Helical" evidence="6">
    <location>
        <begin position="105"/>
        <end position="124"/>
    </location>
</feature>
<evidence type="ECO:0000259" key="7">
    <source>
        <dbReference type="Pfam" id="PF14378"/>
    </source>
</evidence>
<comment type="subcellular location">
    <subcellularLocation>
        <location evidence="1">Membrane</location>
        <topology evidence="1">Multi-pass membrane protein</topology>
    </subcellularLocation>
</comment>
<feature type="transmembrane region" description="Helical" evidence="6">
    <location>
        <begin position="136"/>
        <end position="155"/>
    </location>
</feature>
<feature type="compositionally biased region" description="Basic and acidic residues" evidence="5">
    <location>
        <begin position="284"/>
        <end position="309"/>
    </location>
</feature>
<protein>
    <recommendedName>
        <fullName evidence="7">Inositolphosphotransferase Aur1/Ipt1 domain-containing protein</fullName>
    </recommendedName>
</protein>
<reference evidence="8 9" key="1">
    <citation type="submission" date="2019-07" db="EMBL/GenBank/DDBJ databases">
        <title>Whole genome shotgun sequence of Cellulomonas soli NBRC 109434.</title>
        <authorList>
            <person name="Hosoyama A."/>
            <person name="Uohara A."/>
            <person name="Ohji S."/>
            <person name="Ichikawa N."/>
        </authorList>
    </citation>
    <scope>NUCLEOTIDE SEQUENCE [LARGE SCALE GENOMIC DNA]</scope>
    <source>
        <strain evidence="8 9">NBRC 109434</strain>
    </source>
</reference>
<evidence type="ECO:0000313" key="9">
    <source>
        <dbReference type="Proteomes" id="UP000321798"/>
    </source>
</evidence>
<name>A0A512P8F9_9CELL</name>
<evidence type="ECO:0000256" key="6">
    <source>
        <dbReference type="SAM" id="Phobius"/>
    </source>
</evidence>
<dbReference type="Gene3D" id="1.20.144.10">
    <property type="entry name" value="Phosphatidic acid phosphatase type 2/haloperoxidase"/>
    <property type="match status" value="1"/>
</dbReference>
<feature type="domain" description="Inositolphosphotransferase Aur1/Ipt1" evidence="7">
    <location>
        <begin position="75"/>
        <end position="259"/>
    </location>
</feature>
<dbReference type="PANTHER" id="PTHR31310">
    <property type="match status" value="1"/>
</dbReference>
<dbReference type="Proteomes" id="UP000321798">
    <property type="component" value="Unassembled WGS sequence"/>
</dbReference>
<keyword evidence="2 6" id="KW-0812">Transmembrane</keyword>
<evidence type="ECO:0000256" key="1">
    <source>
        <dbReference type="ARBA" id="ARBA00004141"/>
    </source>
</evidence>
<comment type="caution">
    <text evidence="8">The sequence shown here is derived from an EMBL/GenBank/DDBJ whole genome shotgun (WGS) entry which is preliminary data.</text>
</comment>
<evidence type="ECO:0000313" key="8">
    <source>
        <dbReference type="EMBL" id="GEP67489.1"/>
    </source>
</evidence>
<feature type="region of interest" description="Disordered" evidence="5">
    <location>
        <begin position="278"/>
        <end position="319"/>
    </location>
</feature>
<dbReference type="InterPro" id="IPR052185">
    <property type="entry name" value="IPC_Synthase-Related"/>
</dbReference>
<organism evidence="8 9">
    <name type="scientific">Cellulomonas soli</name>
    <dbReference type="NCBI Taxonomy" id="931535"/>
    <lineage>
        <taxon>Bacteria</taxon>
        <taxon>Bacillati</taxon>
        <taxon>Actinomycetota</taxon>
        <taxon>Actinomycetes</taxon>
        <taxon>Micrococcales</taxon>
        <taxon>Cellulomonadaceae</taxon>
        <taxon>Cellulomonas</taxon>
    </lineage>
</organism>
<sequence length="319" mass="34327">MGTIHAVSAPSTTDPAHAAPDHLGDRLVDRVRRLHARHAGLAEILMLAVLYTVYSTTRSFADHTFAAATATADSILQLEGPLHLDVELTLNRSVMGSEGWSVAASFWYASAHFVVTGGMLFLLYRRRRTAYSALRNTLVLATVIALVVFFLLPTAPPRLVDGPIQDMLAATADHGWWGAHASAPRGMADMTNELAAFPSMHAGWSLWVAIAVWVSTRSRTLRAVGVLYALTTAFDVLVTGNHWTIDVLAGWVVVGAAAAVCLGRLSRVGTSRLPQASQVIPQGRVDEHGSVDEQGPVDEHGPLDEHGPVDEPQEQLARV</sequence>
<feature type="transmembrane region" description="Helical" evidence="6">
    <location>
        <begin position="247"/>
        <end position="265"/>
    </location>
</feature>
<keyword evidence="3 6" id="KW-1133">Transmembrane helix</keyword>
<dbReference type="PANTHER" id="PTHR31310:SF7">
    <property type="entry name" value="PA-PHOSPHATASE RELATED-FAMILY PROTEIN DDB_G0268928"/>
    <property type="match status" value="1"/>
</dbReference>
<dbReference type="InterPro" id="IPR026841">
    <property type="entry name" value="Aur1/Ipt1"/>
</dbReference>
<keyword evidence="4 6" id="KW-0472">Membrane</keyword>
<evidence type="ECO:0000256" key="3">
    <source>
        <dbReference type="ARBA" id="ARBA00022989"/>
    </source>
</evidence>
<feature type="transmembrane region" description="Helical" evidence="6">
    <location>
        <begin position="36"/>
        <end position="54"/>
    </location>
</feature>
<proteinExistence type="predicted"/>
<feature type="region of interest" description="Disordered" evidence="5">
    <location>
        <begin position="1"/>
        <end position="21"/>
    </location>
</feature>
<dbReference type="RefSeq" id="WP_179561607.1">
    <property type="nucleotide sequence ID" value="NZ_BAABBJ010000005.1"/>
</dbReference>
<dbReference type="GO" id="GO:0016020">
    <property type="term" value="C:membrane"/>
    <property type="evidence" value="ECO:0007669"/>
    <property type="project" value="UniProtKB-SubCell"/>
</dbReference>
<dbReference type="Pfam" id="PF14378">
    <property type="entry name" value="PAP2_3"/>
    <property type="match status" value="1"/>
</dbReference>
<dbReference type="AlphaFoldDB" id="A0A512P8F9"/>
<evidence type="ECO:0000256" key="2">
    <source>
        <dbReference type="ARBA" id="ARBA00022692"/>
    </source>
</evidence>
<evidence type="ECO:0000256" key="5">
    <source>
        <dbReference type="SAM" id="MobiDB-lite"/>
    </source>
</evidence>
<feature type="transmembrane region" description="Helical" evidence="6">
    <location>
        <begin position="194"/>
        <end position="214"/>
    </location>
</feature>
<accession>A0A512P8F9</accession>
<evidence type="ECO:0000256" key="4">
    <source>
        <dbReference type="ARBA" id="ARBA00023136"/>
    </source>
</evidence>
<dbReference type="EMBL" id="BKAL01000001">
    <property type="protein sequence ID" value="GEP67489.1"/>
    <property type="molecule type" value="Genomic_DNA"/>
</dbReference>
<gene>
    <name evidence="8" type="ORF">CSO01_02040</name>
</gene>
<keyword evidence="9" id="KW-1185">Reference proteome</keyword>
<feature type="transmembrane region" description="Helical" evidence="6">
    <location>
        <begin position="221"/>
        <end position="241"/>
    </location>
</feature>
<dbReference type="InterPro" id="IPR036938">
    <property type="entry name" value="PAP2/HPO_sf"/>
</dbReference>